<dbReference type="EMBL" id="CP036526">
    <property type="protein sequence ID" value="QDT13398.1"/>
    <property type="molecule type" value="Genomic_DNA"/>
</dbReference>
<evidence type="ECO:0000313" key="1">
    <source>
        <dbReference type="EMBL" id="QDT13398.1"/>
    </source>
</evidence>
<sequence length="135" mass="15059">MDPQATWESLLAEWQAGNWLEVFELAEALLGWLQKDGFAPETMGRLRLGDDWNRTLATAMATFALQRANEVLDNLAGIPDSVPFTLSCAKCNNEGPSTVCEALEEGWSHFQYFPAGISENFLGYCPVCRKRDLDP</sequence>
<dbReference type="RefSeq" id="WP_145421134.1">
    <property type="nucleotide sequence ID" value="NZ_CP036526.1"/>
</dbReference>
<organism evidence="1 2">
    <name type="scientific">Stieleria marina</name>
    <dbReference type="NCBI Taxonomy" id="1930275"/>
    <lineage>
        <taxon>Bacteria</taxon>
        <taxon>Pseudomonadati</taxon>
        <taxon>Planctomycetota</taxon>
        <taxon>Planctomycetia</taxon>
        <taxon>Pirellulales</taxon>
        <taxon>Pirellulaceae</taxon>
        <taxon>Stieleria</taxon>
    </lineage>
</organism>
<name>A0A517P224_9BACT</name>
<reference evidence="1 2" key="1">
    <citation type="submission" date="2019-02" db="EMBL/GenBank/DDBJ databases">
        <title>Deep-cultivation of Planctomycetes and their phenomic and genomic characterization uncovers novel biology.</title>
        <authorList>
            <person name="Wiegand S."/>
            <person name="Jogler M."/>
            <person name="Boedeker C."/>
            <person name="Pinto D."/>
            <person name="Vollmers J."/>
            <person name="Rivas-Marin E."/>
            <person name="Kohn T."/>
            <person name="Peeters S.H."/>
            <person name="Heuer A."/>
            <person name="Rast P."/>
            <person name="Oberbeckmann S."/>
            <person name="Bunk B."/>
            <person name="Jeske O."/>
            <person name="Meyerdierks A."/>
            <person name="Storesund J.E."/>
            <person name="Kallscheuer N."/>
            <person name="Luecker S."/>
            <person name="Lage O.M."/>
            <person name="Pohl T."/>
            <person name="Merkel B.J."/>
            <person name="Hornburger P."/>
            <person name="Mueller R.-W."/>
            <person name="Bruemmer F."/>
            <person name="Labrenz M."/>
            <person name="Spormann A.M."/>
            <person name="Op den Camp H."/>
            <person name="Overmann J."/>
            <person name="Amann R."/>
            <person name="Jetten M.S.M."/>
            <person name="Mascher T."/>
            <person name="Medema M.H."/>
            <person name="Devos D.P."/>
            <person name="Kaster A.-K."/>
            <person name="Ovreas L."/>
            <person name="Rohde M."/>
            <person name="Galperin M.Y."/>
            <person name="Jogler C."/>
        </authorList>
    </citation>
    <scope>NUCLEOTIDE SEQUENCE [LARGE SCALE GENOMIC DNA]</scope>
    <source>
        <strain evidence="1 2">K23_9</strain>
    </source>
</reference>
<dbReference type="OrthoDB" id="289470at2"/>
<dbReference type="AlphaFoldDB" id="A0A517P224"/>
<dbReference type="Proteomes" id="UP000319817">
    <property type="component" value="Chromosome"/>
</dbReference>
<gene>
    <name evidence="1" type="ORF">K239x_54160</name>
</gene>
<evidence type="ECO:0000313" key="2">
    <source>
        <dbReference type="Proteomes" id="UP000319817"/>
    </source>
</evidence>
<protein>
    <submittedName>
        <fullName evidence="1">Uncharacterized protein</fullName>
    </submittedName>
</protein>
<proteinExistence type="predicted"/>
<accession>A0A517P224</accession>
<keyword evidence="2" id="KW-1185">Reference proteome</keyword>